<feature type="transmembrane region" description="Helical" evidence="1">
    <location>
        <begin position="185"/>
        <end position="207"/>
    </location>
</feature>
<feature type="transmembrane region" description="Helical" evidence="1">
    <location>
        <begin position="138"/>
        <end position="158"/>
    </location>
</feature>
<evidence type="ECO:0000313" key="4">
    <source>
        <dbReference type="EMBL" id="SPQ99066.1"/>
    </source>
</evidence>
<dbReference type="EMBL" id="CDSF01000096">
    <property type="protein sequence ID" value="CEP00023.1"/>
    <property type="molecule type" value="Genomic_DNA"/>
</dbReference>
<evidence type="ECO:0000313" key="5">
    <source>
        <dbReference type="Proteomes" id="UP000039324"/>
    </source>
</evidence>
<dbReference type="PANTHER" id="PTHR10845">
    <property type="entry name" value="REGULATOR OF G PROTEIN SIGNALING"/>
    <property type="match status" value="1"/>
</dbReference>
<dbReference type="CDD" id="cd07440">
    <property type="entry name" value="RGS"/>
    <property type="match status" value="1"/>
</dbReference>
<dbReference type="AlphaFoldDB" id="A0A0G4IXE4"/>
<dbReference type="Pfam" id="PF00615">
    <property type="entry name" value="RGS"/>
    <property type="match status" value="1"/>
</dbReference>
<dbReference type="OrthoDB" id="196547at2759"/>
<proteinExistence type="predicted"/>
<keyword evidence="4" id="KW-0496">Mitochondrion</keyword>
<evidence type="ECO:0000259" key="2">
    <source>
        <dbReference type="PROSITE" id="PS50132"/>
    </source>
</evidence>
<keyword evidence="1" id="KW-0812">Transmembrane</keyword>
<dbReference type="SUPFAM" id="SSF48097">
    <property type="entry name" value="Regulator of G-protein signaling, RGS"/>
    <property type="match status" value="1"/>
</dbReference>
<dbReference type="PANTHER" id="PTHR10845:SF192">
    <property type="entry name" value="DOUBLE HIT, ISOFORM B"/>
    <property type="match status" value="1"/>
</dbReference>
<dbReference type="SMART" id="SM00315">
    <property type="entry name" value="RGS"/>
    <property type="match status" value="1"/>
</dbReference>
<feature type="transmembrane region" description="Helical" evidence="1">
    <location>
        <begin position="12"/>
        <end position="35"/>
    </location>
</feature>
<dbReference type="InterPro" id="IPR044926">
    <property type="entry name" value="RGS_subdomain_2"/>
</dbReference>
<feature type="transmembrane region" description="Helical" evidence="1">
    <location>
        <begin position="82"/>
        <end position="105"/>
    </location>
</feature>
<dbReference type="EMBL" id="OVEO01000011">
    <property type="protein sequence ID" value="SPQ99066.1"/>
    <property type="molecule type" value="Genomic_DNA"/>
</dbReference>
<keyword evidence="1" id="KW-1133">Transmembrane helix</keyword>
<feature type="domain" description="RGS" evidence="2">
    <location>
        <begin position="292"/>
        <end position="408"/>
    </location>
</feature>
<dbReference type="STRING" id="37360.A0A0G4IXE4"/>
<reference evidence="3 5" key="1">
    <citation type="submission" date="2015-02" db="EMBL/GenBank/DDBJ databases">
        <authorList>
            <person name="Chooi Y.-H."/>
        </authorList>
    </citation>
    <scope>NUCLEOTIDE SEQUENCE [LARGE SCALE GENOMIC DNA]</scope>
    <source>
        <strain evidence="3">E3</strain>
    </source>
</reference>
<evidence type="ECO:0000313" key="6">
    <source>
        <dbReference type="Proteomes" id="UP000290189"/>
    </source>
</evidence>
<reference evidence="4 6" key="2">
    <citation type="submission" date="2018-03" db="EMBL/GenBank/DDBJ databases">
        <authorList>
            <person name="Fogelqvist J."/>
        </authorList>
    </citation>
    <scope>NUCLEOTIDE SEQUENCE [LARGE SCALE GENOMIC DNA]</scope>
</reference>
<dbReference type="PRINTS" id="PR01301">
    <property type="entry name" value="RGSPROTEIN"/>
</dbReference>
<feature type="transmembrane region" description="Helical" evidence="1">
    <location>
        <begin position="47"/>
        <end position="70"/>
    </location>
</feature>
<gene>
    <name evidence="3" type="ORF">PBRA_007757</name>
    <name evidence="4" type="ORF">PLBR_LOCUS6281</name>
</gene>
<sequence>MAAPVSTDTLVVGVWSAILAGTCGLWGIPAVLLWNRRHLEPIRSRRPHLLLAVAYFMLLLAVWVCVSTVFRDRISVAVNGFVNGFFLETVLETFTFFSFSLYVAYRRTLSQIKFDEDASGSNQRRWIRISTWLLKDSVAFAWVASQALILFAIEVAYVSDHPQLWHMTILDGTNDPTSNTYRNIAAYRSMVTAFLAIVVSVLLRGVSDAFGTVDMMKKTGLTGLIGLVIYAGFYRILGPISPLGIPQMISVLACNSALWFVMGRPLVDTYRASTSSASRKESSSKSDHILETFEEFLATTDGFAAFKAHLQTEFAVESLLFWAAVRKFQAEFTNDPNGVDAARSIYSDFLANNAPLQINLPSTSFRHFQNIFANADLAGNIEANMFDRASEQMLILMETNSLARFQKSKNGHVWTEFIENGGPMPIPLSDTTTDNVLMRAHAP</sequence>
<dbReference type="InterPro" id="IPR036305">
    <property type="entry name" value="RGS_sf"/>
</dbReference>
<accession>A0A0G4IXE4</accession>
<dbReference type="InterPro" id="IPR016137">
    <property type="entry name" value="RGS"/>
</dbReference>
<dbReference type="Proteomes" id="UP000290189">
    <property type="component" value="Unassembled WGS sequence"/>
</dbReference>
<feature type="transmembrane region" description="Helical" evidence="1">
    <location>
        <begin position="219"/>
        <end position="237"/>
    </location>
</feature>
<geneLocation type="mitochondrion" evidence="4"/>
<organism evidence="3 5">
    <name type="scientific">Plasmodiophora brassicae</name>
    <name type="common">Clubroot disease agent</name>
    <dbReference type="NCBI Taxonomy" id="37360"/>
    <lineage>
        <taxon>Eukaryota</taxon>
        <taxon>Sar</taxon>
        <taxon>Rhizaria</taxon>
        <taxon>Endomyxa</taxon>
        <taxon>Phytomyxea</taxon>
        <taxon>Plasmodiophorida</taxon>
        <taxon>Plasmodiophoridae</taxon>
        <taxon>Plasmodiophora</taxon>
    </lineage>
</organism>
<evidence type="ECO:0000256" key="1">
    <source>
        <dbReference type="SAM" id="Phobius"/>
    </source>
</evidence>
<evidence type="ECO:0000313" key="3">
    <source>
        <dbReference type="EMBL" id="CEP00023.1"/>
    </source>
</evidence>
<keyword evidence="1" id="KW-0472">Membrane</keyword>
<dbReference type="Gene3D" id="1.10.167.10">
    <property type="entry name" value="Regulator of G-protein Signalling 4, domain 2"/>
    <property type="match status" value="1"/>
</dbReference>
<dbReference type="Proteomes" id="UP000039324">
    <property type="component" value="Unassembled WGS sequence"/>
</dbReference>
<name>A0A0G4IXE4_PLABS</name>
<protein>
    <recommendedName>
        <fullName evidence="2">RGS domain-containing protein</fullName>
    </recommendedName>
</protein>
<keyword evidence="5" id="KW-1185">Reference proteome</keyword>
<dbReference type="PROSITE" id="PS50132">
    <property type="entry name" value="RGS"/>
    <property type="match status" value="1"/>
</dbReference>